<dbReference type="InterPro" id="IPR029046">
    <property type="entry name" value="LolA/LolB/LppX"/>
</dbReference>
<dbReference type="Pfam" id="PF11271">
    <property type="entry name" value="PorA"/>
    <property type="match status" value="1"/>
</dbReference>
<feature type="compositionally biased region" description="Basic and acidic residues" evidence="1">
    <location>
        <begin position="358"/>
        <end position="385"/>
    </location>
</feature>
<dbReference type="SUPFAM" id="SSF89392">
    <property type="entry name" value="Prokaryotic lipoproteins and lipoprotein localization factors"/>
    <property type="match status" value="1"/>
</dbReference>
<organism evidence="3 4">
    <name type="scientific">Rhodococcoides corynebacterioides</name>
    <dbReference type="NCBI Taxonomy" id="53972"/>
    <lineage>
        <taxon>Bacteria</taxon>
        <taxon>Bacillati</taxon>
        <taxon>Actinomycetota</taxon>
        <taxon>Actinomycetes</taxon>
        <taxon>Mycobacteriales</taxon>
        <taxon>Nocardiaceae</taxon>
        <taxon>Rhodococcoides</taxon>
    </lineage>
</organism>
<evidence type="ECO:0000313" key="4">
    <source>
        <dbReference type="Proteomes" id="UP000825228"/>
    </source>
</evidence>
<accession>A0ABS7P531</accession>
<name>A0ABS7P531_9NOCA</name>
<gene>
    <name evidence="3" type="ORF">HQ603_12270</name>
</gene>
<comment type="caution">
    <text evidence="3">The sequence shown here is derived from an EMBL/GenBank/DDBJ whole genome shotgun (WGS) entry which is preliminary data.</text>
</comment>
<feature type="transmembrane region" description="Helical" evidence="2">
    <location>
        <begin position="312"/>
        <end position="332"/>
    </location>
</feature>
<dbReference type="Gene3D" id="2.50.20.20">
    <property type="match status" value="1"/>
</dbReference>
<evidence type="ECO:0000256" key="1">
    <source>
        <dbReference type="SAM" id="MobiDB-lite"/>
    </source>
</evidence>
<feature type="transmembrane region" description="Helical" evidence="2">
    <location>
        <begin position="21"/>
        <end position="39"/>
    </location>
</feature>
<keyword evidence="2" id="KW-0812">Transmembrane</keyword>
<keyword evidence="2" id="KW-1133">Transmembrane helix</keyword>
<dbReference type="Proteomes" id="UP000825228">
    <property type="component" value="Unassembled WGS sequence"/>
</dbReference>
<feature type="region of interest" description="Disordered" evidence="1">
    <location>
        <begin position="338"/>
        <end position="385"/>
    </location>
</feature>
<dbReference type="InterPro" id="IPR021424">
    <property type="entry name" value="PorA"/>
</dbReference>
<evidence type="ECO:0000256" key="2">
    <source>
        <dbReference type="SAM" id="Phobius"/>
    </source>
</evidence>
<dbReference type="EMBL" id="JABUBU010000010">
    <property type="protein sequence ID" value="MBY6367533.1"/>
    <property type="molecule type" value="Genomic_DNA"/>
</dbReference>
<proteinExistence type="predicted"/>
<keyword evidence="2" id="KW-0472">Membrane</keyword>
<dbReference type="RefSeq" id="WP_222684805.1">
    <property type="nucleotide sequence ID" value="NZ_JABUBT010000006.1"/>
</dbReference>
<keyword evidence="4" id="KW-1185">Reference proteome</keyword>
<reference evidence="3 4" key="1">
    <citation type="submission" date="2020-06" db="EMBL/GenBank/DDBJ databases">
        <title>Taxonomy, biology and ecology of Rhodococcus bacteria occurring in California pistachio and other woody hosts as revealed by genome sequence analyses.</title>
        <authorList>
            <person name="Gai Y."/>
            <person name="Riely B."/>
        </authorList>
    </citation>
    <scope>NUCLEOTIDE SEQUENCE [LARGE SCALE GENOMIC DNA]</scope>
    <source>
        <strain evidence="3 4">BP-281</strain>
    </source>
</reference>
<evidence type="ECO:0000313" key="3">
    <source>
        <dbReference type="EMBL" id="MBY6367533.1"/>
    </source>
</evidence>
<feature type="compositionally biased region" description="Low complexity" evidence="1">
    <location>
        <begin position="338"/>
        <end position="353"/>
    </location>
</feature>
<protein>
    <submittedName>
        <fullName evidence="3">DUF3068 domain-containing protein</fullName>
    </submittedName>
</protein>
<sequence>MAKSSSAPASTQSPKRVLPSILIGLGVFLLVVAILIPLYTVGRLEKTPLDLEITTVATGTGSVLDSRSLSAGAARVDENVPLVSQRFVTTEEPSDSDRITVQAGSTLRRTDRQGDTGLLTAVVDRVTLDRVSSMPVDPVGSIQSQADQPATEVPHTGLQYKFPFDAQKQTYPFFDTVARQSFDMTFVEETQIEGVTVYHYTQTIPAQDLSKVVPSPTNKLALPASTWGVEGGDQPITMTRFYENTRDIFVEPTTGVIVKGQEDVHQYYARRAGTPEVDVIRAPISFDDNTVEYQLGRARDGMDRIALIGRTVPIVAGVVGLISLVLGLLLLLRGGRGQGRPATATGPAPDAPTQAYDNRVDDGGRGHDWTTDRTEEIPRTNLRKD</sequence>